<comment type="caution">
    <text evidence="1">The sequence shown here is derived from an EMBL/GenBank/DDBJ whole genome shotgun (WGS) entry which is preliminary data.</text>
</comment>
<gene>
    <name evidence="1" type="ORF">FA95DRAFT_1558213</name>
</gene>
<sequence length="391" mass="43079">MHPNGHVELLSRPRALCRDWKCRKQNLSRSTSLPKLSLIPVGRPLFTCLRCGSLNIYVPLCLWCAWTSPDAARDFEAAIARVRPRRISSPVHIRDIRASQRSHEPPLGPLAQAAQESGVPTATPSLVVTTQPDSRHTKAKPLRRRPNLKPLTIHQPACPTFAPLCIGPSHPASAPALQPNFHDEASLPPLYNMSSTPTHALRRKQRHTVLRKKSSRSLRSRASIATLHSDRTVTIAPILQFPPHPRSESVPPPATIALPPEPIGMTSNSTSVLVPSVDSVRLGTPSRPYYTAIRRNMSPSPTPYLDVTSIQPNRVHSPAPPRGSSPLPIHGHFQGSLSGEMEQHMALAARRSEESETGTLNEFSFYFEEQRKKGGRVRRLGSGLWSLLGGR</sequence>
<name>A0ACB8RX55_9AGAM</name>
<organism evidence="1 2">
    <name type="scientific">Auriscalpium vulgare</name>
    <dbReference type="NCBI Taxonomy" id="40419"/>
    <lineage>
        <taxon>Eukaryota</taxon>
        <taxon>Fungi</taxon>
        <taxon>Dikarya</taxon>
        <taxon>Basidiomycota</taxon>
        <taxon>Agaricomycotina</taxon>
        <taxon>Agaricomycetes</taxon>
        <taxon>Russulales</taxon>
        <taxon>Auriscalpiaceae</taxon>
        <taxon>Auriscalpium</taxon>
    </lineage>
</organism>
<reference evidence="1" key="2">
    <citation type="journal article" date="2022" name="New Phytol.">
        <title>Evolutionary transition to the ectomycorrhizal habit in the genomes of a hyperdiverse lineage of mushroom-forming fungi.</title>
        <authorList>
            <person name="Looney B."/>
            <person name="Miyauchi S."/>
            <person name="Morin E."/>
            <person name="Drula E."/>
            <person name="Courty P.E."/>
            <person name="Kohler A."/>
            <person name="Kuo A."/>
            <person name="LaButti K."/>
            <person name="Pangilinan J."/>
            <person name="Lipzen A."/>
            <person name="Riley R."/>
            <person name="Andreopoulos W."/>
            <person name="He G."/>
            <person name="Johnson J."/>
            <person name="Nolan M."/>
            <person name="Tritt A."/>
            <person name="Barry K.W."/>
            <person name="Grigoriev I.V."/>
            <person name="Nagy L.G."/>
            <person name="Hibbett D."/>
            <person name="Henrissat B."/>
            <person name="Matheny P.B."/>
            <person name="Labbe J."/>
            <person name="Martin F.M."/>
        </authorList>
    </citation>
    <scope>NUCLEOTIDE SEQUENCE</scope>
    <source>
        <strain evidence="1">FP105234-sp</strain>
    </source>
</reference>
<accession>A0ACB8RX55</accession>
<evidence type="ECO:0000313" key="2">
    <source>
        <dbReference type="Proteomes" id="UP000814033"/>
    </source>
</evidence>
<dbReference type="Proteomes" id="UP000814033">
    <property type="component" value="Unassembled WGS sequence"/>
</dbReference>
<reference evidence="1" key="1">
    <citation type="submission" date="2021-02" db="EMBL/GenBank/DDBJ databases">
        <authorList>
            <consortium name="DOE Joint Genome Institute"/>
            <person name="Ahrendt S."/>
            <person name="Looney B.P."/>
            <person name="Miyauchi S."/>
            <person name="Morin E."/>
            <person name="Drula E."/>
            <person name="Courty P.E."/>
            <person name="Chicoki N."/>
            <person name="Fauchery L."/>
            <person name="Kohler A."/>
            <person name="Kuo A."/>
            <person name="Labutti K."/>
            <person name="Pangilinan J."/>
            <person name="Lipzen A."/>
            <person name="Riley R."/>
            <person name="Andreopoulos W."/>
            <person name="He G."/>
            <person name="Johnson J."/>
            <person name="Barry K.W."/>
            <person name="Grigoriev I.V."/>
            <person name="Nagy L."/>
            <person name="Hibbett D."/>
            <person name="Henrissat B."/>
            <person name="Matheny P.B."/>
            <person name="Labbe J."/>
            <person name="Martin F."/>
        </authorList>
    </citation>
    <scope>NUCLEOTIDE SEQUENCE</scope>
    <source>
        <strain evidence="1">FP105234-sp</strain>
    </source>
</reference>
<evidence type="ECO:0000313" key="1">
    <source>
        <dbReference type="EMBL" id="KAI0048195.1"/>
    </source>
</evidence>
<proteinExistence type="predicted"/>
<keyword evidence="2" id="KW-1185">Reference proteome</keyword>
<dbReference type="EMBL" id="MU275890">
    <property type="protein sequence ID" value="KAI0048195.1"/>
    <property type="molecule type" value="Genomic_DNA"/>
</dbReference>
<protein>
    <submittedName>
        <fullName evidence="1">Uncharacterized protein</fullName>
    </submittedName>
</protein>